<keyword evidence="2" id="KW-1185">Reference proteome</keyword>
<evidence type="ECO:0000313" key="1">
    <source>
        <dbReference type="EMBL" id="EOD80331.1"/>
    </source>
</evidence>
<protein>
    <submittedName>
        <fullName evidence="1">Uncharacterized protein</fullName>
    </submittedName>
</protein>
<dbReference type="EMBL" id="ANFM02000013">
    <property type="protein sequence ID" value="EOD80331.1"/>
    <property type="molecule type" value="Genomic_DNA"/>
</dbReference>
<gene>
    <name evidence="1" type="ORF">D515_00619</name>
</gene>
<evidence type="ECO:0000313" key="2">
    <source>
        <dbReference type="Proteomes" id="UP000011223"/>
    </source>
</evidence>
<organism evidence="1 2">
    <name type="scientific">Grimontia indica</name>
    <dbReference type="NCBI Taxonomy" id="1056512"/>
    <lineage>
        <taxon>Bacteria</taxon>
        <taxon>Pseudomonadati</taxon>
        <taxon>Pseudomonadota</taxon>
        <taxon>Gammaproteobacteria</taxon>
        <taxon>Vibrionales</taxon>
        <taxon>Vibrionaceae</taxon>
        <taxon>Grimontia</taxon>
    </lineage>
</organism>
<comment type="caution">
    <text evidence="1">The sequence shown here is derived from an EMBL/GenBank/DDBJ whole genome shotgun (WGS) entry which is preliminary data.</text>
</comment>
<accession>R1IHW7</accession>
<dbReference type="Proteomes" id="UP000011223">
    <property type="component" value="Unassembled WGS sequence"/>
</dbReference>
<name>R1IHW7_9GAMM</name>
<reference evidence="1 2" key="1">
    <citation type="journal article" date="2014" name="PLoS ONE">
        <title>Grimontia indica AK16(T), sp. nov., Isolated from a Seawater Sample Reports the Presence of Pathogenic Genes Similar to Vibrio Genus.</title>
        <authorList>
            <person name="Singh A."/>
            <person name="Vaidya B."/>
            <person name="Khatri I."/>
            <person name="Srinivas T.N."/>
            <person name="Subramanian S."/>
            <person name="Korpole S."/>
            <person name="Pinnaka A.K."/>
        </authorList>
    </citation>
    <scope>NUCLEOTIDE SEQUENCE [LARGE SCALE GENOMIC DNA]</scope>
    <source>
        <strain evidence="1 2">AK16</strain>
    </source>
</reference>
<sequence length="43" mass="4887">MANTASSQRLFKLEIPVVHLRRECLVSCLDLQKTDVIFLPVTT</sequence>
<dbReference type="AlphaFoldDB" id="R1IHW7"/>
<proteinExistence type="predicted"/>